<gene>
    <name evidence="1" type="ORF">OEZ85_003259</name>
</gene>
<evidence type="ECO:0000313" key="2">
    <source>
        <dbReference type="Proteomes" id="UP001244341"/>
    </source>
</evidence>
<keyword evidence="2" id="KW-1185">Reference proteome</keyword>
<evidence type="ECO:0000313" key="1">
    <source>
        <dbReference type="EMBL" id="WIA14775.1"/>
    </source>
</evidence>
<organism evidence="1 2">
    <name type="scientific">Tetradesmus obliquus</name>
    <name type="common">Green alga</name>
    <name type="synonym">Acutodesmus obliquus</name>
    <dbReference type="NCBI Taxonomy" id="3088"/>
    <lineage>
        <taxon>Eukaryota</taxon>
        <taxon>Viridiplantae</taxon>
        <taxon>Chlorophyta</taxon>
        <taxon>core chlorophytes</taxon>
        <taxon>Chlorophyceae</taxon>
        <taxon>CS clade</taxon>
        <taxon>Sphaeropleales</taxon>
        <taxon>Scenedesmaceae</taxon>
        <taxon>Tetradesmus</taxon>
    </lineage>
</organism>
<name>A0ABY8U038_TETOB</name>
<sequence length="87" mass="9814">MNPPRGGMWYELEHLKDYAENVVVITCTDPPSVAEGWNAVFQAFPDEPWGVYCARDTAWMPGSLQKLAGHMWGATKDNSIELGLMQW</sequence>
<reference evidence="1 2" key="1">
    <citation type="submission" date="2023-05" db="EMBL/GenBank/DDBJ databases">
        <title>A 100% complete, gapless, phased diploid assembly of the Scenedesmus obliquus UTEX 3031 genome.</title>
        <authorList>
            <person name="Biondi T.C."/>
            <person name="Hanschen E.R."/>
            <person name="Kwon T."/>
            <person name="Eng W."/>
            <person name="Kruse C.P.S."/>
            <person name="Koehler S.I."/>
            <person name="Kunde Y."/>
            <person name="Gleasner C.D."/>
            <person name="You Mak K.T."/>
            <person name="Polle J."/>
            <person name="Hovde B.T."/>
            <person name="Starkenburg S.R."/>
        </authorList>
    </citation>
    <scope>NUCLEOTIDE SEQUENCE [LARGE SCALE GENOMIC DNA]</scope>
    <source>
        <strain evidence="1 2">DOE0152z</strain>
    </source>
</reference>
<proteinExistence type="predicted"/>
<protein>
    <submittedName>
        <fullName evidence="1">Uncharacterized protein</fullName>
    </submittedName>
</protein>
<dbReference type="EMBL" id="CP126212">
    <property type="protein sequence ID" value="WIA14775.1"/>
    <property type="molecule type" value="Genomic_DNA"/>
</dbReference>
<accession>A0ABY8U038</accession>
<dbReference type="Proteomes" id="UP001244341">
    <property type="component" value="Chromosome 5b"/>
</dbReference>